<sequence length="211" mass="24089" precursor="true">MTQHTEHQILHRTIVSALTCLAMLLATRPHAAFSDAPYQQFLGTFETPREAIFSEWHTKLKTFRLMGLLSYEMSRFERTVGEIDRGALVGQLRGAPKIDHPNLLIPTFEIGEERTEKEPPFLKILEFQSYREGSQALIASPDTIRRISERKSVRPSDVLIRTSRMPSTGIDPMGKSDGPIPSIHQFQNVRWALYADGSRRTIPFKDEKEPN</sequence>
<evidence type="ECO:0000313" key="2">
    <source>
        <dbReference type="EMBL" id="QDV44260.1"/>
    </source>
</evidence>
<keyword evidence="3" id="KW-1185">Reference proteome</keyword>
<name>A0A518HTS7_9BACT</name>
<dbReference type="EMBL" id="CP037423">
    <property type="protein sequence ID" value="QDV44260.1"/>
    <property type="molecule type" value="Genomic_DNA"/>
</dbReference>
<organism evidence="2 3">
    <name type="scientific">Stieleria neptunia</name>
    <dbReference type="NCBI Taxonomy" id="2527979"/>
    <lineage>
        <taxon>Bacteria</taxon>
        <taxon>Pseudomonadati</taxon>
        <taxon>Planctomycetota</taxon>
        <taxon>Planctomycetia</taxon>
        <taxon>Pirellulales</taxon>
        <taxon>Pirellulaceae</taxon>
        <taxon>Stieleria</taxon>
    </lineage>
</organism>
<dbReference type="AlphaFoldDB" id="A0A518HTS7"/>
<gene>
    <name evidence="2" type="ORF">Enr13x_41240</name>
</gene>
<reference evidence="2 3" key="1">
    <citation type="submission" date="2019-03" db="EMBL/GenBank/DDBJ databases">
        <title>Deep-cultivation of Planctomycetes and their phenomic and genomic characterization uncovers novel biology.</title>
        <authorList>
            <person name="Wiegand S."/>
            <person name="Jogler M."/>
            <person name="Boedeker C."/>
            <person name="Pinto D."/>
            <person name="Vollmers J."/>
            <person name="Rivas-Marin E."/>
            <person name="Kohn T."/>
            <person name="Peeters S.H."/>
            <person name="Heuer A."/>
            <person name="Rast P."/>
            <person name="Oberbeckmann S."/>
            <person name="Bunk B."/>
            <person name="Jeske O."/>
            <person name="Meyerdierks A."/>
            <person name="Storesund J.E."/>
            <person name="Kallscheuer N."/>
            <person name="Luecker S."/>
            <person name="Lage O.M."/>
            <person name="Pohl T."/>
            <person name="Merkel B.J."/>
            <person name="Hornburger P."/>
            <person name="Mueller R.-W."/>
            <person name="Bruemmer F."/>
            <person name="Labrenz M."/>
            <person name="Spormann A.M."/>
            <person name="Op den Camp H."/>
            <person name="Overmann J."/>
            <person name="Amann R."/>
            <person name="Jetten M.S.M."/>
            <person name="Mascher T."/>
            <person name="Medema M.H."/>
            <person name="Devos D.P."/>
            <person name="Kaster A.-K."/>
            <person name="Ovreas L."/>
            <person name="Rohde M."/>
            <person name="Galperin M.Y."/>
            <person name="Jogler C."/>
        </authorList>
    </citation>
    <scope>NUCLEOTIDE SEQUENCE [LARGE SCALE GENOMIC DNA]</scope>
    <source>
        <strain evidence="2 3">Enr13</strain>
    </source>
</reference>
<dbReference type="KEGG" id="snep:Enr13x_41240"/>
<accession>A0A518HTS7</accession>
<evidence type="ECO:0000313" key="3">
    <source>
        <dbReference type="Proteomes" id="UP000319004"/>
    </source>
</evidence>
<evidence type="ECO:0000256" key="1">
    <source>
        <dbReference type="SAM" id="SignalP"/>
    </source>
</evidence>
<feature type="signal peptide" evidence="1">
    <location>
        <begin position="1"/>
        <end position="31"/>
    </location>
</feature>
<dbReference type="Proteomes" id="UP000319004">
    <property type="component" value="Chromosome"/>
</dbReference>
<protein>
    <submittedName>
        <fullName evidence="2">Uncharacterized protein</fullName>
    </submittedName>
</protein>
<proteinExistence type="predicted"/>
<keyword evidence="1" id="KW-0732">Signal</keyword>
<feature type="chain" id="PRO_5021999254" evidence="1">
    <location>
        <begin position="32"/>
        <end position="211"/>
    </location>
</feature>